<dbReference type="SUPFAM" id="SSF51905">
    <property type="entry name" value="FAD/NAD(P)-binding domain"/>
    <property type="match status" value="3"/>
</dbReference>
<dbReference type="AlphaFoldDB" id="A0AAN6IDW9"/>
<evidence type="ECO:0000256" key="1">
    <source>
        <dbReference type="ARBA" id="ARBA00001974"/>
    </source>
</evidence>
<dbReference type="PANTHER" id="PTHR42877">
    <property type="entry name" value="L-ORNITHINE N(5)-MONOOXYGENASE-RELATED"/>
    <property type="match status" value="1"/>
</dbReference>
<protein>
    <submittedName>
        <fullName evidence="6">FAD/NAD-P-binding domain-containing protein</fullName>
    </submittedName>
</protein>
<keyword evidence="5" id="KW-0560">Oxidoreductase</keyword>
<evidence type="ECO:0000256" key="2">
    <source>
        <dbReference type="ARBA" id="ARBA00010139"/>
    </source>
</evidence>
<comment type="cofactor">
    <cofactor evidence="1">
        <name>FAD</name>
        <dbReference type="ChEBI" id="CHEBI:57692"/>
    </cofactor>
</comment>
<keyword evidence="4" id="KW-0274">FAD</keyword>
<dbReference type="PANTHER" id="PTHR42877:SF7">
    <property type="entry name" value="FLAVIN-BINDING MONOOXYGENASE-RELATED"/>
    <property type="match status" value="1"/>
</dbReference>
<evidence type="ECO:0000256" key="3">
    <source>
        <dbReference type="ARBA" id="ARBA00022630"/>
    </source>
</evidence>
<gene>
    <name evidence="6" type="ORF">EDD36DRAFT_486227</name>
</gene>
<comment type="similarity">
    <text evidence="2">Belongs to the FAD-binding monooxygenase family.</text>
</comment>
<dbReference type="EMBL" id="MU404353">
    <property type="protein sequence ID" value="KAI1613510.1"/>
    <property type="molecule type" value="Genomic_DNA"/>
</dbReference>
<proteinExistence type="inferred from homology"/>
<dbReference type="InterPro" id="IPR036188">
    <property type="entry name" value="FAD/NAD-bd_sf"/>
</dbReference>
<sequence length="592" mass="66994">MAPSMHDPRVEFESRFGITDLDALPDTYGWPRENADGYRIKEQLCGTERPMRIVHIGCGASAIALAKFLPEMLNNVSFTCYDKNEEIGGTWWENKYPGIACDIPSANYQFTWARNPNWSQFYSSGTEIWQYLKDVVVRYDLDKYMKLNHLITGTYWDDETGLWKVHIEDLISGAKFIDHAEVLINGSGLLNNWKWPDIDGLHSFQGKICHTANYDTSIDLHGKRVAVIGVGSSGIQVTATIAPQVGHLYTWIRSPTWVTAGFAQKFAGPDGGNFAYTAEQKKSFTENPTEYVKYCKTIEDELNQRFKFILAGTPEAEEAKAFSRNEMEERLKGRRDLIDKLIPTTFGVGCRRPTPGPGFLEALTMPHVTTFTQDLQQITPKGFLDHQGVEHEVDVIICATGFDTTWIPRFPIVGKTETNLQDSLKGKPISYLGVAFPDIPNYWTGVGPYGPLGHGSFFPIVEMVYRQFLTIVKKMQTENIKSITPRHEVCDAFAAHADVFLKRTAWSGDCRSWFKQGRRDGPLAMFPGTRLTYFTLMEKPRYEDYRIEYQSGNPFGFLGNGFSTREYNGSDLSWYLGDDPTTRVSFKGVVAL</sequence>
<evidence type="ECO:0000256" key="5">
    <source>
        <dbReference type="ARBA" id="ARBA00023002"/>
    </source>
</evidence>
<dbReference type="GO" id="GO:0050661">
    <property type="term" value="F:NADP binding"/>
    <property type="evidence" value="ECO:0007669"/>
    <property type="project" value="InterPro"/>
</dbReference>
<keyword evidence="7" id="KW-1185">Reference proteome</keyword>
<dbReference type="Proteomes" id="UP001203852">
    <property type="component" value="Unassembled WGS sequence"/>
</dbReference>
<keyword evidence="3" id="KW-0285">Flavoprotein</keyword>
<evidence type="ECO:0000313" key="6">
    <source>
        <dbReference type="EMBL" id="KAI1613510.1"/>
    </source>
</evidence>
<dbReference type="GO" id="GO:0004499">
    <property type="term" value="F:N,N-dimethylaniline monooxygenase activity"/>
    <property type="evidence" value="ECO:0007669"/>
    <property type="project" value="InterPro"/>
</dbReference>
<accession>A0AAN6IDW9</accession>
<organism evidence="6 7">
    <name type="scientific">Exophiala viscosa</name>
    <dbReference type="NCBI Taxonomy" id="2486360"/>
    <lineage>
        <taxon>Eukaryota</taxon>
        <taxon>Fungi</taxon>
        <taxon>Dikarya</taxon>
        <taxon>Ascomycota</taxon>
        <taxon>Pezizomycotina</taxon>
        <taxon>Eurotiomycetes</taxon>
        <taxon>Chaetothyriomycetidae</taxon>
        <taxon>Chaetothyriales</taxon>
        <taxon>Herpotrichiellaceae</taxon>
        <taxon>Exophiala</taxon>
    </lineage>
</organism>
<evidence type="ECO:0000256" key="4">
    <source>
        <dbReference type="ARBA" id="ARBA00022827"/>
    </source>
</evidence>
<name>A0AAN6IDW9_9EURO</name>
<dbReference type="Gene3D" id="3.50.50.60">
    <property type="entry name" value="FAD/NAD(P)-binding domain"/>
    <property type="match status" value="2"/>
</dbReference>
<dbReference type="InterPro" id="IPR051209">
    <property type="entry name" value="FAD-bind_Monooxygenase_sf"/>
</dbReference>
<reference evidence="6" key="1">
    <citation type="journal article" date="2022" name="bioRxiv">
        <title>Deciphering the potential niche of two novel black yeast fungi from a biological soil crust based on their genomes, phenotypes, and melanin regulation.</title>
        <authorList>
            <consortium name="DOE Joint Genome Institute"/>
            <person name="Carr E.C."/>
            <person name="Barton Q."/>
            <person name="Grambo S."/>
            <person name="Sullivan M."/>
            <person name="Renfro C.M."/>
            <person name="Kuo A."/>
            <person name="Pangilinan J."/>
            <person name="Lipzen A."/>
            <person name="Keymanesh K."/>
            <person name="Savage E."/>
            <person name="Barry K."/>
            <person name="Grigoriev I.V."/>
            <person name="Riekhof W.R."/>
            <person name="Harris S.S."/>
        </authorList>
    </citation>
    <scope>NUCLEOTIDE SEQUENCE</scope>
    <source>
        <strain evidence="6">JF 03-4F</strain>
    </source>
</reference>
<evidence type="ECO:0000313" key="7">
    <source>
        <dbReference type="Proteomes" id="UP001203852"/>
    </source>
</evidence>
<dbReference type="InterPro" id="IPR020946">
    <property type="entry name" value="Flavin_mOase-like"/>
</dbReference>
<comment type="caution">
    <text evidence="6">The sequence shown here is derived from an EMBL/GenBank/DDBJ whole genome shotgun (WGS) entry which is preliminary data.</text>
</comment>
<dbReference type="Pfam" id="PF00743">
    <property type="entry name" value="FMO-like"/>
    <property type="match status" value="1"/>
</dbReference>
<dbReference type="GO" id="GO:0050660">
    <property type="term" value="F:flavin adenine dinucleotide binding"/>
    <property type="evidence" value="ECO:0007669"/>
    <property type="project" value="InterPro"/>
</dbReference>